<dbReference type="EnsemblPlants" id="Ma10_t12710.1">
    <property type="protein sequence ID" value="Ma10_p12710.1"/>
    <property type="gene ID" value="Ma10_g12710"/>
</dbReference>
<evidence type="ECO:0000313" key="3">
    <source>
        <dbReference type="Proteomes" id="UP000012960"/>
    </source>
</evidence>
<name>A0A804KVJ0_MUSAM</name>
<evidence type="ECO:0000313" key="2">
    <source>
        <dbReference type="EnsemblPlants" id="Ma10_p12710.1"/>
    </source>
</evidence>
<accession>A0A804KVJ0</accession>
<dbReference type="EMBL" id="HG996476">
    <property type="protein sequence ID" value="CAG1853343.1"/>
    <property type="molecule type" value="Genomic_DNA"/>
</dbReference>
<gene>
    <name evidence="1" type="ORF">GSMUA_315690.1</name>
</gene>
<dbReference type="InParanoid" id="A0A804KVJ0"/>
<sequence>MKRMLMEIQEVARVKLNLSRIYQIGFISSHLKKKRVDSVHKAPTNARELLPFTWLQSFYR</sequence>
<dbReference type="Gramene" id="Ma10_t12710.1">
    <property type="protein sequence ID" value="Ma10_p12710.1"/>
    <property type="gene ID" value="Ma10_g12710"/>
</dbReference>
<dbReference type="AlphaFoldDB" id="A0A804KVJ0"/>
<dbReference type="Proteomes" id="UP000012960">
    <property type="component" value="Unplaced"/>
</dbReference>
<reference evidence="1" key="1">
    <citation type="submission" date="2021-03" db="EMBL/GenBank/DDBJ databases">
        <authorList>
            <consortium name="Genoscope - CEA"/>
            <person name="William W."/>
        </authorList>
    </citation>
    <scope>NUCLEOTIDE SEQUENCE</scope>
    <source>
        <strain evidence="1">Doubled-haploid Pahang</strain>
    </source>
</reference>
<proteinExistence type="predicted"/>
<organism evidence="2 3">
    <name type="scientific">Musa acuminata subsp. malaccensis</name>
    <name type="common">Wild banana</name>
    <name type="synonym">Musa malaccensis</name>
    <dbReference type="NCBI Taxonomy" id="214687"/>
    <lineage>
        <taxon>Eukaryota</taxon>
        <taxon>Viridiplantae</taxon>
        <taxon>Streptophyta</taxon>
        <taxon>Embryophyta</taxon>
        <taxon>Tracheophyta</taxon>
        <taxon>Spermatophyta</taxon>
        <taxon>Magnoliopsida</taxon>
        <taxon>Liliopsida</taxon>
        <taxon>Zingiberales</taxon>
        <taxon>Musaceae</taxon>
        <taxon>Musa</taxon>
    </lineage>
</organism>
<reference evidence="2" key="2">
    <citation type="submission" date="2021-05" db="UniProtKB">
        <authorList>
            <consortium name="EnsemblPlants"/>
        </authorList>
    </citation>
    <scope>IDENTIFICATION</scope>
    <source>
        <strain evidence="2">subsp. malaccensis</strain>
    </source>
</reference>
<evidence type="ECO:0000313" key="1">
    <source>
        <dbReference type="EMBL" id="CAG1853343.1"/>
    </source>
</evidence>
<keyword evidence="3" id="KW-1185">Reference proteome</keyword>
<protein>
    <submittedName>
        <fullName evidence="1">(wild Malaysian banana) hypothetical protein</fullName>
    </submittedName>
</protein>